<protein>
    <submittedName>
        <fullName evidence="1">Uncharacterized protein</fullName>
    </submittedName>
</protein>
<dbReference type="PATRIC" id="fig|742737.3.peg.3784"/>
<comment type="caution">
    <text evidence="1">The sequence shown here is derived from an EMBL/GenBank/DDBJ whole genome shotgun (WGS) entry which is preliminary data.</text>
</comment>
<dbReference type="AlphaFoldDB" id="G5IJX6"/>
<dbReference type="RefSeq" id="WP_006781795.1">
    <property type="nucleotide sequence ID" value="NZ_CP040506.1"/>
</dbReference>
<gene>
    <name evidence="1" type="ORF">HMPREF9473_03804</name>
</gene>
<sequence length="51" mass="5989">MLHILFILTLLVMALLGYRLMVRLDNFLSSGDLHPYWDATEETHHHKKRAA</sequence>
<proteinExistence type="predicted"/>
<dbReference type="EMBL" id="ADLN01000104">
    <property type="protein sequence ID" value="EHI58346.1"/>
    <property type="molecule type" value="Genomic_DNA"/>
</dbReference>
<evidence type="ECO:0000313" key="2">
    <source>
        <dbReference type="Proteomes" id="UP000005384"/>
    </source>
</evidence>
<keyword evidence="2" id="KW-1185">Reference proteome</keyword>
<organism evidence="1 2">
    <name type="scientific">Hungatella hathewayi WAL-18680</name>
    <dbReference type="NCBI Taxonomy" id="742737"/>
    <lineage>
        <taxon>Bacteria</taxon>
        <taxon>Bacillati</taxon>
        <taxon>Bacillota</taxon>
        <taxon>Clostridia</taxon>
        <taxon>Lachnospirales</taxon>
        <taxon>Lachnospiraceae</taxon>
        <taxon>Hungatella</taxon>
    </lineage>
</organism>
<dbReference type="HOGENOM" id="CLU_3099659_0_0_9"/>
<name>G5IJX6_9FIRM</name>
<evidence type="ECO:0000313" key="1">
    <source>
        <dbReference type="EMBL" id="EHI58346.1"/>
    </source>
</evidence>
<reference evidence="1 2" key="1">
    <citation type="submission" date="2011-08" db="EMBL/GenBank/DDBJ databases">
        <title>The Genome Sequence of Clostridium hathewayi WAL-18680.</title>
        <authorList>
            <consortium name="The Broad Institute Genome Sequencing Platform"/>
            <person name="Earl A."/>
            <person name="Ward D."/>
            <person name="Feldgarden M."/>
            <person name="Gevers D."/>
            <person name="Finegold S.M."/>
            <person name="Summanen P.H."/>
            <person name="Molitoris D.R."/>
            <person name="Song M."/>
            <person name="Daigneault M."/>
            <person name="Allen-Vercoe E."/>
            <person name="Young S.K."/>
            <person name="Zeng Q."/>
            <person name="Gargeya S."/>
            <person name="Fitzgerald M."/>
            <person name="Haas B."/>
            <person name="Abouelleil A."/>
            <person name="Alvarado L."/>
            <person name="Arachchi H.M."/>
            <person name="Berlin A."/>
            <person name="Brown A."/>
            <person name="Chapman S.B."/>
            <person name="Chen Z."/>
            <person name="Dunbar C."/>
            <person name="Freedman E."/>
            <person name="Gearin G."/>
            <person name="Gellesch M."/>
            <person name="Goldberg J."/>
            <person name="Griggs A."/>
            <person name="Gujja S."/>
            <person name="Heiman D."/>
            <person name="Howarth C."/>
            <person name="Larson L."/>
            <person name="Lui A."/>
            <person name="MacDonald P.J.P."/>
            <person name="Montmayeur A."/>
            <person name="Murphy C."/>
            <person name="Neiman D."/>
            <person name="Pearson M."/>
            <person name="Priest M."/>
            <person name="Roberts A."/>
            <person name="Saif S."/>
            <person name="Shea T."/>
            <person name="Shenoy N."/>
            <person name="Sisk P."/>
            <person name="Stolte C."/>
            <person name="Sykes S."/>
            <person name="Wortman J."/>
            <person name="Nusbaum C."/>
            <person name="Birren B."/>
        </authorList>
    </citation>
    <scope>NUCLEOTIDE SEQUENCE [LARGE SCALE GENOMIC DNA]</scope>
    <source>
        <strain evidence="1 2">WAL-18680</strain>
    </source>
</reference>
<accession>G5IJX6</accession>
<dbReference type="Proteomes" id="UP000005384">
    <property type="component" value="Unassembled WGS sequence"/>
</dbReference>